<dbReference type="SMART" id="SM00248">
    <property type="entry name" value="ANK"/>
    <property type="match status" value="5"/>
</dbReference>
<dbReference type="Pfam" id="PF12796">
    <property type="entry name" value="Ank_2"/>
    <property type="match status" value="1"/>
</dbReference>
<dbReference type="SUPFAM" id="SSF48403">
    <property type="entry name" value="Ankyrin repeat"/>
    <property type="match status" value="1"/>
</dbReference>
<dbReference type="InterPro" id="IPR002110">
    <property type="entry name" value="Ankyrin_rpt"/>
</dbReference>
<proteinExistence type="predicted"/>
<dbReference type="EMBL" id="HBGV01010066">
    <property type="protein sequence ID" value="CAD9493905.1"/>
    <property type="molecule type" value="Transcribed_RNA"/>
</dbReference>
<dbReference type="AlphaFoldDB" id="A0A7S2MNS6"/>
<dbReference type="PANTHER" id="PTHR24121:SF23">
    <property type="entry name" value="NO MECHANORECEPTOR POTENTIAL C, ISOFORM H"/>
    <property type="match status" value="1"/>
</dbReference>
<accession>A0A7S2MNS6</accession>
<evidence type="ECO:0000313" key="1">
    <source>
        <dbReference type="EMBL" id="CAD9493905.1"/>
    </source>
</evidence>
<dbReference type="Pfam" id="PF00023">
    <property type="entry name" value="Ank"/>
    <property type="match status" value="1"/>
</dbReference>
<dbReference type="Gene3D" id="1.25.40.20">
    <property type="entry name" value="Ankyrin repeat-containing domain"/>
    <property type="match status" value="2"/>
</dbReference>
<sequence>MWLKQHHPKQSILCKKKKSQVYVLLEIAPHKERERRKFNNDALRCAVQHCPKSAIEKQYVFHSWPANHRLRQRIYPIKAAVALGATADVIDLMYRQYPQALDTKDCADILHVALRYNATYDVVKYLVERCPRHLRHLACGKTPLHEACLNDSPSHEILNLFVEQCPDTVSIEDSYTGSRPLHYLCSQPNVPLESIKLLVEHSETTLQDKNRYWKIPLHCACERGAHHEVVRYLTMIYPQGTLENEFSWNIPLHLACENNASIEVIKVLLDHDPESIFKENRNGETPIMLAKNKAAIDSCESPSYAPTSVLTLLKSLESYLDIVRHDHKGAAVTAVDDTALLMPILKSFCNHAWICGVFLILDKYPSMVHQLGFDDTMMPNILERVWKHYKLQTMYGILKNEPYYMVLEGMP</sequence>
<dbReference type="PANTHER" id="PTHR24121">
    <property type="entry name" value="NO MECHANORECEPTOR POTENTIAL C, ISOFORM D-RELATED"/>
    <property type="match status" value="1"/>
</dbReference>
<reference evidence="1" key="1">
    <citation type="submission" date="2021-01" db="EMBL/GenBank/DDBJ databases">
        <authorList>
            <person name="Corre E."/>
            <person name="Pelletier E."/>
            <person name="Niang G."/>
            <person name="Scheremetjew M."/>
            <person name="Finn R."/>
            <person name="Kale V."/>
            <person name="Holt S."/>
            <person name="Cochrane G."/>
            <person name="Meng A."/>
            <person name="Brown T."/>
            <person name="Cohen L."/>
        </authorList>
    </citation>
    <scope>NUCLEOTIDE SEQUENCE</scope>
    <source>
        <strain evidence="1">CCMP826</strain>
    </source>
</reference>
<protein>
    <submittedName>
        <fullName evidence="1">Uncharacterized protein</fullName>
    </submittedName>
</protein>
<gene>
    <name evidence="1" type="ORF">HTAM1171_LOCUS6240</name>
</gene>
<dbReference type="InterPro" id="IPR036770">
    <property type="entry name" value="Ankyrin_rpt-contain_sf"/>
</dbReference>
<organism evidence="1">
    <name type="scientific">Helicotheca tamesis</name>
    <dbReference type="NCBI Taxonomy" id="374047"/>
    <lineage>
        <taxon>Eukaryota</taxon>
        <taxon>Sar</taxon>
        <taxon>Stramenopiles</taxon>
        <taxon>Ochrophyta</taxon>
        <taxon>Bacillariophyta</taxon>
        <taxon>Mediophyceae</taxon>
        <taxon>Lithodesmiophycidae</taxon>
        <taxon>Lithodesmiales</taxon>
        <taxon>Lithodesmiaceae</taxon>
        <taxon>Helicotheca</taxon>
    </lineage>
</organism>
<name>A0A7S2MNS6_9STRA</name>